<protein>
    <submittedName>
        <fullName evidence="6">Spore germination protein</fullName>
    </submittedName>
</protein>
<feature type="transmembrane region" description="Helical" evidence="5">
    <location>
        <begin position="404"/>
        <end position="423"/>
    </location>
</feature>
<reference evidence="6 7" key="1">
    <citation type="journal article" date="2014" name="Int. J. Syst. Evol. Microbiol.">
        <title>Lysinibacillus halotolerans sp. nov., isolated from saline-alkaline soil.</title>
        <authorList>
            <person name="Kong D."/>
            <person name="Wang Y."/>
            <person name="Zhao B."/>
            <person name="Li Y."/>
            <person name="Song J."/>
            <person name="Zhai Y."/>
            <person name="Zhang C."/>
            <person name="Wang H."/>
            <person name="Chen X."/>
            <person name="Zhao B."/>
            <person name="Ruan Z."/>
        </authorList>
    </citation>
    <scope>NUCLEOTIDE SEQUENCE [LARGE SCALE GENOMIC DNA]</scope>
    <source>
        <strain evidence="6 7">MCCC 1A12703</strain>
    </source>
</reference>
<feature type="transmembrane region" description="Helical" evidence="5">
    <location>
        <begin position="377"/>
        <end position="398"/>
    </location>
</feature>
<keyword evidence="3 4" id="KW-0472">Membrane</keyword>
<comment type="caution">
    <text evidence="6">The sequence shown here is derived from an EMBL/GenBank/DDBJ whole genome shotgun (WGS) entry which is preliminary data.</text>
</comment>
<comment type="similarity">
    <text evidence="2 4">Belongs to the GerABKA family.</text>
</comment>
<dbReference type="EMBL" id="RHLQ01000004">
    <property type="protein sequence ID" value="RND00987.1"/>
    <property type="molecule type" value="Genomic_DNA"/>
</dbReference>
<feature type="transmembrane region" description="Helical" evidence="5">
    <location>
        <begin position="313"/>
        <end position="331"/>
    </location>
</feature>
<dbReference type="InterPro" id="IPR050768">
    <property type="entry name" value="UPF0353/GerABKA_families"/>
</dbReference>
<accession>A0A3M8HF22</accession>
<name>A0A3M8HF22_9BACI</name>
<dbReference type="InterPro" id="IPR004995">
    <property type="entry name" value="Spore_Ger"/>
</dbReference>
<organism evidence="6 7">
    <name type="scientific">Lysinibacillus halotolerans</name>
    <dbReference type="NCBI Taxonomy" id="1368476"/>
    <lineage>
        <taxon>Bacteria</taxon>
        <taxon>Bacillati</taxon>
        <taxon>Bacillota</taxon>
        <taxon>Bacilli</taxon>
        <taxon>Bacillales</taxon>
        <taxon>Bacillaceae</taxon>
        <taxon>Lysinibacillus</taxon>
    </lineage>
</organism>
<keyword evidence="7" id="KW-1185">Reference proteome</keyword>
<keyword evidence="5" id="KW-0812">Transmembrane</keyword>
<dbReference type="AlphaFoldDB" id="A0A3M8HF22"/>
<gene>
    <name evidence="6" type="ORF">EC501_03330</name>
</gene>
<sequence>MSNIKVLYFWKKRKGQPSLSEQLSLDPISLKKETISGNLQSTMEIFNSFYSIPINSDVKVRNLLIGGLNKKASIIYISTITDSQVIENQVIKNLLLNSDDSKEVQDILSTKTIKNVEIIGDILKEINKGNVVILVDGHSMAYIIDASKFQGRSIEKAENEVSLKGPKEAFNEQAVANISLIRKKIKNESLIVEITPVSVRANNELYILYMKDLVNDELLQSVKERVNSLDVASIQNLSLLEQFIEDREKSIFPTILNTEKPDRAVAYLEDGFIILLMDNSPTSLVLPATFWSFFHLSEENYLRILFANFIRSLRILALFITLFASATYISITNYHVEMIPTDLLLAISATREIVPFPSVIEILLMEIAFELIREAGLRVPSPIGPTIGIVGALILGQAAVQANIVSPLVVIIVALGGLSSFVIGDINMNFTIRLLRFLFIISGALFGFYGMAAVFTVILFYMLSIKTFGVPYLSPMTPKYVSSKDTVFRKLLQNQIFRPGYLKPKDMDKKAGE</sequence>
<comment type="subcellular location">
    <subcellularLocation>
        <location evidence="4">Cell membrane</location>
    </subcellularLocation>
    <subcellularLocation>
        <location evidence="1">Membrane</location>
        <topology evidence="1">Multi-pass membrane protein</topology>
    </subcellularLocation>
</comment>
<evidence type="ECO:0000256" key="1">
    <source>
        <dbReference type="ARBA" id="ARBA00004141"/>
    </source>
</evidence>
<evidence type="ECO:0000256" key="4">
    <source>
        <dbReference type="PIRNR" id="PIRNR005690"/>
    </source>
</evidence>
<evidence type="ECO:0000313" key="7">
    <source>
        <dbReference type="Proteomes" id="UP000279909"/>
    </source>
</evidence>
<dbReference type="Pfam" id="PF03323">
    <property type="entry name" value="GerA"/>
    <property type="match status" value="1"/>
</dbReference>
<keyword evidence="5" id="KW-1133">Transmembrane helix</keyword>
<evidence type="ECO:0000313" key="6">
    <source>
        <dbReference type="EMBL" id="RND00987.1"/>
    </source>
</evidence>
<feature type="transmembrane region" description="Helical" evidence="5">
    <location>
        <begin position="435"/>
        <end position="463"/>
    </location>
</feature>
<dbReference type="GO" id="GO:0009847">
    <property type="term" value="P:spore germination"/>
    <property type="evidence" value="ECO:0007669"/>
    <property type="project" value="UniProtKB-UniRule"/>
</dbReference>
<dbReference type="PANTHER" id="PTHR22550:SF5">
    <property type="entry name" value="LEUCINE ZIPPER PROTEIN 4"/>
    <property type="match status" value="1"/>
</dbReference>
<evidence type="ECO:0000256" key="3">
    <source>
        <dbReference type="ARBA" id="ARBA00023136"/>
    </source>
</evidence>
<dbReference type="PANTHER" id="PTHR22550">
    <property type="entry name" value="SPORE GERMINATION PROTEIN"/>
    <property type="match status" value="1"/>
</dbReference>
<evidence type="ECO:0000256" key="5">
    <source>
        <dbReference type="SAM" id="Phobius"/>
    </source>
</evidence>
<dbReference type="Proteomes" id="UP000279909">
    <property type="component" value="Unassembled WGS sequence"/>
</dbReference>
<dbReference type="OrthoDB" id="9772630at2"/>
<dbReference type="GO" id="GO:0005886">
    <property type="term" value="C:plasma membrane"/>
    <property type="evidence" value="ECO:0007669"/>
    <property type="project" value="UniProtKB-SubCell"/>
</dbReference>
<dbReference type="PIRSF" id="PIRSF005690">
    <property type="entry name" value="GerBA"/>
    <property type="match status" value="1"/>
</dbReference>
<proteinExistence type="inferred from homology"/>
<evidence type="ECO:0000256" key="2">
    <source>
        <dbReference type="ARBA" id="ARBA00005278"/>
    </source>
</evidence>